<dbReference type="PANTHER" id="PTHR22801">
    <property type="entry name" value="LITHOSTATHINE"/>
    <property type="match status" value="1"/>
</dbReference>
<gene>
    <name evidence="4" type="primary">LOC118406042</name>
</gene>
<reference evidence="3" key="1">
    <citation type="journal article" date="2020" name="Nat. Ecol. Evol.">
        <title>Deeply conserved synteny resolves early events in vertebrate evolution.</title>
        <authorList>
            <person name="Simakov O."/>
            <person name="Marletaz F."/>
            <person name="Yue J.X."/>
            <person name="O'Connell B."/>
            <person name="Jenkins J."/>
            <person name="Brandt A."/>
            <person name="Calef R."/>
            <person name="Tung C.H."/>
            <person name="Huang T.K."/>
            <person name="Schmutz J."/>
            <person name="Satoh N."/>
            <person name="Yu J.K."/>
            <person name="Putnam N.H."/>
            <person name="Green R.E."/>
            <person name="Rokhsar D.S."/>
        </authorList>
    </citation>
    <scope>NUCLEOTIDE SEQUENCE [LARGE SCALE GENOMIC DNA]</scope>
    <source>
        <strain evidence="3">S238N-H82</strain>
    </source>
</reference>
<dbReference type="Proteomes" id="UP000001554">
    <property type="component" value="Chromosome 18"/>
</dbReference>
<keyword evidence="1" id="KW-1015">Disulfide bond</keyword>
<dbReference type="RefSeq" id="XP_035661790.1">
    <property type="nucleotide sequence ID" value="XM_035805897.1"/>
</dbReference>
<accession>A0A9J7HNY8</accession>
<reference evidence="4" key="2">
    <citation type="submission" date="2025-08" db="UniProtKB">
        <authorList>
            <consortium name="RefSeq"/>
        </authorList>
    </citation>
    <scope>IDENTIFICATION</scope>
    <source>
        <strain evidence="4">S238N-H82</strain>
        <tissue evidence="4">Testes</tissue>
    </source>
</reference>
<evidence type="ECO:0000256" key="1">
    <source>
        <dbReference type="ARBA" id="ARBA00023157"/>
    </source>
</evidence>
<dbReference type="InterPro" id="IPR016186">
    <property type="entry name" value="C-type_lectin-like/link_sf"/>
</dbReference>
<dbReference type="SMART" id="SM00034">
    <property type="entry name" value="CLECT"/>
    <property type="match status" value="1"/>
</dbReference>
<dbReference type="AlphaFoldDB" id="A0A9J7HNY8"/>
<dbReference type="PROSITE" id="PS50041">
    <property type="entry name" value="C_TYPE_LECTIN_2"/>
    <property type="match status" value="1"/>
</dbReference>
<dbReference type="InterPro" id="IPR050801">
    <property type="entry name" value="Ca-Dep_Lectins_ImmuneDev"/>
</dbReference>
<evidence type="ECO:0000313" key="4">
    <source>
        <dbReference type="RefSeq" id="XP_035661790.1"/>
    </source>
</evidence>
<name>A0A9J7HNY8_BRAFL</name>
<protein>
    <submittedName>
        <fullName evidence="4">C-type lectin BML-2-like</fullName>
    </submittedName>
</protein>
<dbReference type="OrthoDB" id="7357196at2759"/>
<keyword evidence="3" id="KW-1185">Reference proteome</keyword>
<dbReference type="InterPro" id="IPR001304">
    <property type="entry name" value="C-type_lectin-like"/>
</dbReference>
<dbReference type="Pfam" id="PF00059">
    <property type="entry name" value="Lectin_C"/>
    <property type="match status" value="1"/>
</dbReference>
<dbReference type="PANTHER" id="PTHR22801:SF63">
    <property type="entry name" value="C-TYPE LECTIN DOMAIN-CONTAINING PROTEIN"/>
    <property type="match status" value="1"/>
</dbReference>
<dbReference type="InterPro" id="IPR018378">
    <property type="entry name" value="C-type_lectin_CS"/>
</dbReference>
<dbReference type="Gene3D" id="3.10.100.10">
    <property type="entry name" value="Mannose-Binding Protein A, subunit A"/>
    <property type="match status" value="1"/>
</dbReference>
<sequence>MPTTETAMTKIWLPPTSVHSEANTSMANEAVTRNGCQPGYKILFTTCIRLYSRRNSYWGAREACEMEGATLAMPKTQELDLALRNLVHTEGNNLSFWFGLKDNNYFRLRKRQWKWEDGSALGNYQGWIPGGPDNRRWTHRTRLCVHYWSGRTGYPMWNDRRCSCRHSFICQTLLA</sequence>
<dbReference type="GeneID" id="118406042"/>
<dbReference type="KEGG" id="bfo:118406042"/>
<dbReference type="SUPFAM" id="SSF56436">
    <property type="entry name" value="C-type lectin-like"/>
    <property type="match status" value="1"/>
</dbReference>
<evidence type="ECO:0000313" key="3">
    <source>
        <dbReference type="Proteomes" id="UP000001554"/>
    </source>
</evidence>
<evidence type="ECO:0000259" key="2">
    <source>
        <dbReference type="PROSITE" id="PS50041"/>
    </source>
</evidence>
<dbReference type="PROSITE" id="PS00615">
    <property type="entry name" value="C_TYPE_LECTIN_1"/>
    <property type="match status" value="1"/>
</dbReference>
<dbReference type="OMA" id="WTHRTRL"/>
<dbReference type="CDD" id="cd00037">
    <property type="entry name" value="CLECT"/>
    <property type="match status" value="1"/>
</dbReference>
<dbReference type="InterPro" id="IPR016187">
    <property type="entry name" value="CTDL_fold"/>
</dbReference>
<proteinExistence type="predicted"/>
<organism evidence="3 4">
    <name type="scientific">Branchiostoma floridae</name>
    <name type="common">Florida lancelet</name>
    <name type="synonym">Amphioxus</name>
    <dbReference type="NCBI Taxonomy" id="7739"/>
    <lineage>
        <taxon>Eukaryota</taxon>
        <taxon>Metazoa</taxon>
        <taxon>Chordata</taxon>
        <taxon>Cephalochordata</taxon>
        <taxon>Leptocardii</taxon>
        <taxon>Amphioxiformes</taxon>
        <taxon>Branchiostomatidae</taxon>
        <taxon>Branchiostoma</taxon>
    </lineage>
</organism>
<feature type="domain" description="C-type lectin" evidence="2">
    <location>
        <begin position="43"/>
        <end position="171"/>
    </location>
</feature>